<reference evidence="6" key="1">
    <citation type="journal article" date="2020" name="mSystems">
        <title>Genome- and Community-Level Interaction Insights into Carbon Utilization and Element Cycling Functions of Hydrothermarchaeota in Hydrothermal Sediment.</title>
        <authorList>
            <person name="Zhou Z."/>
            <person name="Liu Y."/>
            <person name="Xu W."/>
            <person name="Pan J."/>
            <person name="Luo Z.H."/>
            <person name="Li M."/>
        </authorList>
    </citation>
    <scope>NUCLEOTIDE SEQUENCE [LARGE SCALE GENOMIC DNA]</scope>
    <source>
        <strain evidence="6">SpSt-477</strain>
    </source>
</reference>
<gene>
    <name evidence="6" type="ORF">ENS29_15915</name>
</gene>
<evidence type="ECO:0000313" key="6">
    <source>
        <dbReference type="EMBL" id="HGU34310.1"/>
    </source>
</evidence>
<evidence type="ECO:0000256" key="1">
    <source>
        <dbReference type="ARBA" id="ARBA00023015"/>
    </source>
</evidence>
<evidence type="ECO:0000256" key="2">
    <source>
        <dbReference type="ARBA" id="ARBA00023125"/>
    </source>
</evidence>
<dbReference type="PROSITE" id="PS01081">
    <property type="entry name" value="HTH_TETR_1"/>
    <property type="match status" value="1"/>
</dbReference>
<feature type="DNA-binding region" description="H-T-H motif" evidence="4">
    <location>
        <begin position="35"/>
        <end position="54"/>
    </location>
</feature>
<dbReference type="GO" id="GO:0000976">
    <property type="term" value="F:transcription cis-regulatory region binding"/>
    <property type="evidence" value="ECO:0007669"/>
    <property type="project" value="TreeGrafter"/>
</dbReference>
<dbReference type="SUPFAM" id="SSF48498">
    <property type="entry name" value="Tetracyclin repressor-like, C-terminal domain"/>
    <property type="match status" value="1"/>
</dbReference>
<evidence type="ECO:0000259" key="5">
    <source>
        <dbReference type="PROSITE" id="PS50977"/>
    </source>
</evidence>
<proteinExistence type="predicted"/>
<dbReference type="PANTHER" id="PTHR30055:SF234">
    <property type="entry name" value="HTH-TYPE TRANSCRIPTIONAL REGULATOR BETI"/>
    <property type="match status" value="1"/>
</dbReference>
<evidence type="ECO:0000256" key="4">
    <source>
        <dbReference type="PROSITE-ProRule" id="PRU00335"/>
    </source>
</evidence>
<dbReference type="SUPFAM" id="SSF46689">
    <property type="entry name" value="Homeodomain-like"/>
    <property type="match status" value="1"/>
</dbReference>
<keyword evidence="3" id="KW-0804">Transcription</keyword>
<organism evidence="6">
    <name type="scientific">Desulfatirhabdium butyrativorans</name>
    <dbReference type="NCBI Taxonomy" id="340467"/>
    <lineage>
        <taxon>Bacteria</taxon>
        <taxon>Pseudomonadati</taxon>
        <taxon>Thermodesulfobacteriota</taxon>
        <taxon>Desulfobacteria</taxon>
        <taxon>Desulfobacterales</taxon>
        <taxon>Desulfatirhabdiaceae</taxon>
        <taxon>Desulfatirhabdium</taxon>
    </lineage>
</organism>
<accession>A0A7C4VRV4</accession>
<comment type="caution">
    <text evidence="6">The sequence shown here is derived from an EMBL/GenBank/DDBJ whole genome shotgun (WGS) entry which is preliminary data.</text>
</comment>
<dbReference type="InterPro" id="IPR009057">
    <property type="entry name" value="Homeodomain-like_sf"/>
</dbReference>
<dbReference type="Gene3D" id="1.10.10.60">
    <property type="entry name" value="Homeodomain-like"/>
    <property type="match status" value="1"/>
</dbReference>
<dbReference type="EMBL" id="DSUH01000367">
    <property type="protein sequence ID" value="HGU34310.1"/>
    <property type="molecule type" value="Genomic_DNA"/>
</dbReference>
<keyword evidence="2 4" id="KW-0238">DNA-binding</keyword>
<dbReference type="GO" id="GO:0003700">
    <property type="term" value="F:DNA-binding transcription factor activity"/>
    <property type="evidence" value="ECO:0007669"/>
    <property type="project" value="TreeGrafter"/>
</dbReference>
<dbReference type="PRINTS" id="PR00455">
    <property type="entry name" value="HTHTETR"/>
</dbReference>
<dbReference type="Pfam" id="PF00440">
    <property type="entry name" value="TetR_N"/>
    <property type="match status" value="1"/>
</dbReference>
<evidence type="ECO:0000256" key="3">
    <source>
        <dbReference type="ARBA" id="ARBA00023163"/>
    </source>
</evidence>
<dbReference type="InterPro" id="IPR036271">
    <property type="entry name" value="Tet_transcr_reg_TetR-rel_C_sf"/>
</dbReference>
<dbReference type="InterPro" id="IPR023772">
    <property type="entry name" value="DNA-bd_HTH_TetR-type_CS"/>
</dbReference>
<dbReference type="InterPro" id="IPR050109">
    <property type="entry name" value="HTH-type_TetR-like_transc_reg"/>
</dbReference>
<dbReference type="InterPro" id="IPR001647">
    <property type="entry name" value="HTH_TetR"/>
</dbReference>
<dbReference type="FunFam" id="1.10.10.60:FF:000141">
    <property type="entry name" value="TetR family transcriptional regulator"/>
    <property type="match status" value="1"/>
</dbReference>
<feature type="domain" description="HTH tetR-type" evidence="5">
    <location>
        <begin position="12"/>
        <end position="72"/>
    </location>
</feature>
<protein>
    <submittedName>
        <fullName evidence="6">TetR/AcrR family transcriptional regulator</fullName>
    </submittedName>
</protein>
<keyword evidence="1" id="KW-0805">Transcription regulation</keyword>
<dbReference type="PROSITE" id="PS50977">
    <property type="entry name" value="HTH_TETR_2"/>
    <property type="match status" value="1"/>
</dbReference>
<dbReference type="Gene3D" id="1.10.357.10">
    <property type="entry name" value="Tetracycline Repressor, domain 2"/>
    <property type="match status" value="1"/>
</dbReference>
<name>A0A7C4VRV4_9BACT</name>
<dbReference type="PANTHER" id="PTHR30055">
    <property type="entry name" value="HTH-TYPE TRANSCRIPTIONAL REGULATOR RUTR"/>
    <property type="match status" value="1"/>
</dbReference>
<sequence>MGIQERKEREKERRRQQIIVAAKRVFSEKGFNKSTMEDIASEAELSPGTLYLYFKNKEELYASLSLRILQFLHIRVEHVNNETGLTPEQKLDQLIEAMYDVYAFDPLIIINMFHLQSSETLKNLSDGLLSQIEELSRKSIGAISKVFEEGIRKGVFIEKHPVALSDIFWALFSGVVLWEASKKIMDDRKDYLKPTLDIAFELFKRGVKKTREEIVQM</sequence>
<dbReference type="AlphaFoldDB" id="A0A7C4VRV4"/>